<dbReference type="PROSITE" id="PS00211">
    <property type="entry name" value="ABC_TRANSPORTER_1"/>
    <property type="match status" value="1"/>
</dbReference>
<dbReference type="PIRSF" id="PIRSF039085">
    <property type="entry name" value="ABC_ATPase_HisP"/>
    <property type="match status" value="1"/>
</dbReference>
<comment type="subcellular location">
    <subcellularLocation>
        <location evidence="1">Cell inner membrane</location>
        <topology evidence="1">Peripheral membrane protein</topology>
    </subcellularLocation>
</comment>
<keyword evidence="4" id="KW-1003">Cell membrane</keyword>
<dbReference type="GO" id="GO:0015424">
    <property type="term" value="F:ABC-type amino acid transporter activity"/>
    <property type="evidence" value="ECO:0007669"/>
    <property type="project" value="InterPro"/>
</dbReference>
<dbReference type="CDD" id="cd03262">
    <property type="entry name" value="ABC_HisP_GlnQ"/>
    <property type="match status" value="1"/>
</dbReference>
<evidence type="ECO:0000259" key="9">
    <source>
        <dbReference type="PROSITE" id="PS50893"/>
    </source>
</evidence>
<keyword evidence="5" id="KW-0547">Nucleotide-binding</keyword>
<dbReference type="InterPro" id="IPR003593">
    <property type="entry name" value="AAA+_ATPase"/>
</dbReference>
<evidence type="ECO:0000256" key="8">
    <source>
        <dbReference type="ARBA" id="ARBA00023136"/>
    </source>
</evidence>
<evidence type="ECO:0000256" key="4">
    <source>
        <dbReference type="ARBA" id="ARBA00022475"/>
    </source>
</evidence>
<dbReference type="GO" id="GO:0005886">
    <property type="term" value="C:plasma membrane"/>
    <property type="evidence" value="ECO:0007669"/>
    <property type="project" value="UniProtKB-SubCell"/>
</dbReference>
<dbReference type="InterPro" id="IPR050086">
    <property type="entry name" value="MetN_ABC_transporter-like"/>
</dbReference>
<dbReference type="GO" id="GO:0016887">
    <property type="term" value="F:ATP hydrolysis activity"/>
    <property type="evidence" value="ECO:0007669"/>
    <property type="project" value="InterPro"/>
</dbReference>
<dbReference type="PANTHER" id="PTHR43166">
    <property type="entry name" value="AMINO ACID IMPORT ATP-BINDING PROTEIN"/>
    <property type="match status" value="1"/>
</dbReference>
<evidence type="ECO:0000256" key="5">
    <source>
        <dbReference type="ARBA" id="ARBA00022741"/>
    </source>
</evidence>
<dbReference type="InterPro" id="IPR017871">
    <property type="entry name" value="ABC_transporter-like_CS"/>
</dbReference>
<comment type="similarity">
    <text evidence="2">Belongs to the ABC transporter superfamily.</text>
</comment>
<proteinExistence type="inferred from homology"/>
<keyword evidence="8" id="KW-0472">Membrane</keyword>
<evidence type="ECO:0000256" key="1">
    <source>
        <dbReference type="ARBA" id="ARBA00004417"/>
    </source>
</evidence>
<dbReference type="InterPro" id="IPR027417">
    <property type="entry name" value="P-loop_NTPase"/>
</dbReference>
<organism evidence="10 11">
    <name type="scientific">Vibrio viridaestus</name>
    <dbReference type="NCBI Taxonomy" id="2487322"/>
    <lineage>
        <taxon>Bacteria</taxon>
        <taxon>Pseudomonadati</taxon>
        <taxon>Pseudomonadota</taxon>
        <taxon>Gammaproteobacteria</taxon>
        <taxon>Vibrionales</taxon>
        <taxon>Vibrionaceae</taxon>
        <taxon>Vibrio</taxon>
    </lineage>
</organism>
<name>A0A3N9TDP4_9VIBR</name>
<reference evidence="10 11" key="1">
    <citation type="submission" date="2018-11" db="EMBL/GenBank/DDBJ databases">
        <title>Vibrio LJC006 sp. nov., isolated from seawater during the bloom of the enteromorpha.</title>
        <authorList>
            <person name="Liang J."/>
        </authorList>
    </citation>
    <scope>NUCLEOTIDE SEQUENCE [LARGE SCALE GENOMIC DNA]</scope>
    <source>
        <strain evidence="10 11">LJC006</strain>
    </source>
</reference>
<evidence type="ECO:0000256" key="7">
    <source>
        <dbReference type="ARBA" id="ARBA00022970"/>
    </source>
</evidence>
<dbReference type="Gene3D" id="3.40.50.300">
    <property type="entry name" value="P-loop containing nucleotide triphosphate hydrolases"/>
    <property type="match status" value="1"/>
</dbReference>
<dbReference type="InterPro" id="IPR030679">
    <property type="entry name" value="ABC_ATPase_HisP-typ"/>
</dbReference>
<dbReference type="PROSITE" id="PS50893">
    <property type="entry name" value="ABC_TRANSPORTER_2"/>
    <property type="match status" value="1"/>
</dbReference>
<dbReference type="RefSeq" id="WP_124937876.1">
    <property type="nucleotide sequence ID" value="NZ_RJVQ01000006.1"/>
</dbReference>
<dbReference type="AlphaFoldDB" id="A0A3N9TDP4"/>
<dbReference type="GO" id="GO:0005524">
    <property type="term" value="F:ATP binding"/>
    <property type="evidence" value="ECO:0007669"/>
    <property type="project" value="UniProtKB-KW"/>
</dbReference>
<sequence>MKHNDKPVIEVKGLKKRFGENTVLKGIDLNVYRGEVVSIIGGSGSGKSTMLRCLNFLEQYDDGEVYIDGNMVGYGITGAGDLQLKPSHLTQKDLHNVGMVFQQFNLWPHKTVMENVMMPLVIVDKWARDKAQLKAIDVLTKVGMDHKKDAYPTSLSGGQQQRVAIARALAREPDVMLFDEPTSALDPELVGEVLKVMKSLADEGMTMMIVTHEMGFAAQVSDKVLFLANGRIEESGHPNTLFNQPKSDKLKSFLATWSERNGGLSSVANG</sequence>
<dbReference type="OrthoDB" id="9801477at2"/>
<dbReference type="SMART" id="SM00382">
    <property type="entry name" value="AAA"/>
    <property type="match status" value="1"/>
</dbReference>
<feature type="domain" description="ABC transporter" evidence="9">
    <location>
        <begin position="9"/>
        <end position="254"/>
    </location>
</feature>
<evidence type="ECO:0000313" key="10">
    <source>
        <dbReference type="EMBL" id="RQW62338.1"/>
    </source>
</evidence>
<dbReference type="InterPro" id="IPR003439">
    <property type="entry name" value="ABC_transporter-like_ATP-bd"/>
</dbReference>
<comment type="caution">
    <text evidence="10">The sequence shown here is derived from an EMBL/GenBank/DDBJ whole genome shotgun (WGS) entry which is preliminary data.</text>
</comment>
<dbReference type="Proteomes" id="UP000281112">
    <property type="component" value="Unassembled WGS sequence"/>
</dbReference>
<evidence type="ECO:0000256" key="2">
    <source>
        <dbReference type="ARBA" id="ARBA00005417"/>
    </source>
</evidence>
<protein>
    <submittedName>
        <fullName evidence="10">Amino acid ABC transporter ATP-binding protein</fullName>
    </submittedName>
</protein>
<dbReference type="EMBL" id="RJVQ01000006">
    <property type="protein sequence ID" value="RQW62338.1"/>
    <property type="molecule type" value="Genomic_DNA"/>
</dbReference>
<keyword evidence="3" id="KW-0813">Transport</keyword>
<dbReference type="SUPFAM" id="SSF52540">
    <property type="entry name" value="P-loop containing nucleoside triphosphate hydrolases"/>
    <property type="match status" value="1"/>
</dbReference>
<keyword evidence="6 10" id="KW-0067">ATP-binding</keyword>
<gene>
    <name evidence="10" type="ORF">EES38_14250</name>
</gene>
<dbReference type="FunFam" id="3.40.50.300:FF:000020">
    <property type="entry name" value="Amino acid ABC transporter ATP-binding component"/>
    <property type="match status" value="1"/>
</dbReference>
<dbReference type="Pfam" id="PF00005">
    <property type="entry name" value="ABC_tran"/>
    <property type="match status" value="1"/>
</dbReference>
<keyword evidence="11" id="KW-1185">Reference proteome</keyword>
<evidence type="ECO:0000256" key="6">
    <source>
        <dbReference type="ARBA" id="ARBA00022840"/>
    </source>
</evidence>
<accession>A0A3N9TDP4</accession>
<evidence type="ECO:0000256" key="3">
    <source>
        <dbReference type="ARBA" id="ARBA00022448"/>
    </source>
</evidence>
<dbReference type="PANTHER" id="PTHR43166:SF35">
    <property type="entry name" value="L-CYSTINE IMPORT ATP-BINDING PROTEIN TCYN"/>
    <property type="match status" value="1"/>
</dbReference>
<evidence type="ECO:0000313" key="11">
    <source>
        <dbReference type="Proteomes" id="UP000281112"/>
    </source>
</evidence>
<keyword evidence="7" id="KW-0029">Amino-acid transport</keyword>